<name>A0A9N7R2B2_STRHE</name>
<reference evidence="2" key="1">
    <citation type="submission" date="2019-12" db="EMBL/GenBank/DDBJ databases">
        <authorList>
            <person name="Scholes J."/>
        </authorList>
    </citation>
    <scope>NUCLEOTIDE SEQUENCE</scope>
</reference>
<feature type="non-terminal residue" evidence="2">
    <location>
        <position position="1"/>
    </location>
</feature>
<keyword evidence="2" id="KW-0067">ATP-binding</keyword>
<feature type="non-terminal residue" evidence="2">
    <location>
        <position position="114"/>
    </location>
</feature>
<keyword evidence="3" id="KW-1185">Reference proteome</keyword>
<evidence type="ECO:0000313" key="3">
    <source>
        <dbReference type="Proteomes" id="UP001153555"/>
    </source>
</evidence>
<keyword evidence="2" id="KW-0347">Helicase</keyword>
<evidence type="ECO:0000313" key="2">
    <source>
        <dbReference type="EMBL" id="CAA0811630.1"/>
    </source>
</evidence>
<accession>A0A9N7R2B2</accession>
<keyword evidence="2" id="KW-0378">Hydrolase</keyword>
<sequence>VYQQQEREAAMLARKQKTFKLLEADDEDDDAVPVASLPRKEETRSKKFRKRSETQDDLDDETVKNEGKDRRVRSRTSHDEDDSSESEEERLRDQREREELERKIRERDAAGTRK</sequence>
<dbReference type="AlphaFoldDB" id="A0A9N7R2B2"/>
<dbReference type="GO" id="GO:0004386">
    <property type="term" value="F:helicase activity"/>
    <property type="evidence" value="ECO:0007669"/>
    <property type="project" value="UniProtKB-KW"/>
</dbReference>
<dbReference type="EMBL" id="CACSLK010009023">
    <property type="protein sequence ID" value="CAA0811630.1"/>
    <property type="molecule type" value="Genomic_DNA"/>
</dbReference>
<protein>
    <submittedName>
        <fullName evidence="2">Helicase domain-containing protein</fullName>
    </submittedName>
</protein>
<proteinExistence type="predicted"/>
<keyword evidence="2" id="KW-0547">Nucleotide-binding</keyword>
<dbReference type="OrthoDB" id="912824at2759"/>
<feature type="compositionally biased region" description="Basic and acidic residues" evidence="1">
    <location>
        <begin position="89"/>
        <end position="114"/>
    </location>
</feature>
<evidence type="ECO:0000256" key="1">
    <source>
        <dbReference type="SAM" id="MobiDB-lite"/>
    </source>
</evidence>
<dbReference type="Proteomes" id="UP001153555">
    <property type="component" value="Unassembled WGS sequence"/>
</dbReference>
<organism evidence="2 3">
    <name type="scientific">Striga hermonthica</name>
    <name type="common">Purple witchweed</name>
    <name type="synonym">Buchnera hermonthica</name>
    <dbReference type="NCBI Taxonomy" id="68872"/>
    <lineage>
        <taxon>Eukaryota</taxon>
        <taxon>Viridiplantae</taxon>
        <taxon>Streptophyta</taxon>
        <taxon>Embryophyta</taxon>
        <taxon>Tracheophyta</taxon>
        <taxon>Spermatophyta</taxon>
        <taxon>Magnoliopsida</taxon>
        <taxon>eudicotyledons</taxon>
        <taxon>Gunneridae</taxon>
        <taxon>Pentapetalae</taxon>
        <taxon>asterids</taxon>
        <taxon>lamiids</taxon>
        <taxon>Lamiales</taxon>
        <taxon>Orobanchaceae</taxon>
        <taxon>Buchnereae</taxon>
        <taxon>Striga</taxon>
    </lineage>
</organism>
<feature type="compositionally biased region" description="Acidic residues" evidence="1">
    <location>
        <begin position="79"/>
        <end position="88"/>
    </location>
</feature>
<comment type="caution">
    <text evidence="2">The sequence shown here is derived from an EMBL/GenBank/DDBJ whole genome shotgun (WGS) entry which is preliminary data.</text>
</comment>
<gene>
    <name evidence="2" type="ORF">SHERM_12631</name>
</gene>
<feature type="region of interest" description="Disordered" evidence="1">
    <location>
        <begin position="25"/>
        <end position="114"/>
    </location>
</feature>